<protein>
    <submittedName>
        <fullName evidence="1">Uncharacterized protein</fullName>
    </submittedName>
</protein>
<gene>
    <name evidence="1" type="ORF">SDC9_58258</name>
</gene>
<organism evidence="1">
    <name type="scientific">bioreactor metagenome</name>
    <dbReference type="NCBI Taxonomy" id="1076179"/>
    <lineage>
        <taxon>unclassified sequences</taxon>
        <taxon>metagenomes</taxon>
        <taxon>ecological metagenomes</taxon>
    </lineage>
</organism>
<comment type="caution">
    <text evidence="1">The sequence shown here is derived from an EMBL/GenBank/DDBJ whole genome shotgun (WGS) entry which is preliminary data.</text>
</comment>
<reference evidence="1" key="1">
    <citation type="submission" date="2019-08" db="EMBL/GenBank/DDBJ databases">
        <authorList>
            <person name="Kucharzyk K."/>
            <person name="Murdoch R.W."/>
            <person name="Higgins S."/>
            <person name="Loffler F."/>
        </authorList>
    </citation>
    <scope>NUCLEOTIDE SEQUENCE</scope>
</reference>
<evidence type="ECO:0000313" key="1">
    <source>
        <dbReference type="EMBL" id="MPM11907.1"/>
    </source>
</evidence>
<dbReference type="AlphaFoldDB" id="A0A644X7K2"/>
<name>A0A644X7K2_9ZZZZ</name>
<sequence length="155" mass="17761">MSRTFFNDRGKAYAALAGNTLRKNEREKDRLRVSGGKSYAIDERVLEEAATEGAEVLEIVEKTISGGKRIFRIPLRDIYRLGRRLTIAGISRLTVPLAACELISGLEEPWRLADREELLQTEARREEVAVIRAEQGLLFSNQEKDYWKTRLQHET</sequence>
<accession>A0A644X7K2</accession>
<dbReference type="EMBL" id="VSSQ01001895">
    <property type="protein sequence ID" value="MPM11907.1"/>
    <property type="molecule type" value="Genomic_DNA"/>
</dbReference>
<proteinExistence type="predicted"/>